<evidence type="ECO:0000313" key="4">
    <source>
        <dbReference type="EnsemblMetazoa" id="XP_019851386.1"/>
    </source>
</evidence>
<dbReference type="EnsemblMetazoa" id="XM_019995827.1">
    <property type="protein sequence ID" value="XP_019851386.1"/>
    <property type="gene ID" value="LOC100642139"/>
</dbReference>
<feature type="region of interest" description="Disordered" evidence="2">
    <location>
        <begin position="119"/>
        <end position="172"/>
    </location>
</feature>
<keyword evidence="1" id="KW-0175">Coiled coil</keyword>
<name>A0AAN0J3S1_AMPQE</name>
<keyword evidence="3" id="KW-0812">Transmembrane</keyword>
<feature type="compositionally biased region" description="Low complexity" evidence="2">
    <location>
        <begin position="559"/>
        <end position="568"/>
    </location>
</feature>
<keyword evidence="3" id="KW-1133">Transmembrane helix</keyword>
<feature type="compositionally biased region" description="Basic and acidic residues" evidence="2">
    <location>
        <begin position="299"/>
        <end position="310"/>
    </location>
</feature>
<evidence type="ECO:0000256" key="2">
    <source>
        <dbReference type="SAM" id="MobiDB-lite"/>
    </source>
</evidence>
<proteinExistence type="predicted"/>
<organism evidence="4 5">
    <name type="scientific">Amphimedon queenslandica</name>
    <name type="common">Sponge</name>
    <dbReference type="NCBI Taxonomy" id="400682"/>
    <lineage>
        <taxon>Eukaryota</taxon>
        <taxon>Metazoa</taxon>
        <taxon>Porifera</taxon>
        <taxon>Demospongiae</taxon>
        <taxon>Heteroscleromorpha</taxon>
        <taxon>Haplosclerida</taxon>
        <taxon>Niphatidae</taxon>
        <taxon>Amphimedon</taxon>
    </lineage>
</organism>
<feature type="region of interest" description="Disordered" evidence="2">
    <location>
        <begin position="255"/>
        <end position="369"/>
    </location>
</feature>
<feature type="region of interest" description="Disordered" evidence="2">
    <location>
        <begin position="191"/>
        <end position="220"/>
    </location>
</feature>
<keyword evidence="3" id="KW-0472">Membrane</keyword>
<evidence type="ECO:0000256" key="3">
    <source>
        <dbReference type="SAM" id="Phobius"/>
    </source>
</evidence>
<dbReference type="Proteomes" id="UP000007879">
    <property type="component" value="Unassembled WGS sequence"/>
</dbReference>
<protein>
    <submittedName>
        <fullName evidence="4">Uncharacterized protein</fullName>
    </submittedName>
</protein>
<feature type="compositionally biased region" description="Basic residues" evidence="2">
    <location>
        <begin position="123"/>
        <end position="133"/>
    </location>
</feature>
<feature type="region of interest" description="Disordered" evidence="2">
    <location>
        <begin position="526"/>
        <end position="581"/>
    </location>
</feature>
<feature type="compositionally biased region" description="Low complexity" evidence="2">
    <location>
        <begin position="274"/>
        <end position="296"/>
    </location>
</feature>
<gene>
    <name evidence="4" type="primary">100642139</name>
</gene>
<reference evidence="4" key="2">
    <citation type="submission" date="2024-06" db="UniProtKB">
        <authorList>
            <consortium name="EnsemblMetazoa"/>
        </authorList>
    </citation>
    <scope>IDENTIFICATION</scope>
</reference>
<feature type="coiled-coil region" evidence="1">
    <location>
        <begin position="76"/>
        <end position="106"/>
    </location>
</feature>
<evidence type="ECO:0000313" key="5">
    <source>
        <dbReference type="Proteomes" id="UP000007879"/>
    </source>
</evidence>
<dbReference type="AlphaFoldDB" id="A0AAN0J3S1"/>
<sequence>MTSPHQGGAYSTQYQYLEQERLRKLHEEHYQATITMRSRAQMLSKQTIQRKKYFILTIMLHCFSIYFMHFLYCRALEQKKVEMAKAEEERRKKALEERRKVQQEATDRFRSAIYRNVKPSPTAHHHSSHHTPKLSRSSTSESHKTHYRSSSSERSGTKKERDDRIILGPNVEILHSHNTPTLDEVLETIRGRKQSHSSAQSFFTPEPPPPPPPPVSHKPLLVVNSQPSFTVDSPTNHASQITPTKILFPVLSPENETTLEATPTKEISTELLEESTISSSSSSLHDSLDSPCSPSSPQRKNEDAKTENKTSSKSSESDTDQTTPTPSEPSLHHKVLNLTIVPSASPLDSPDGATPTKEDEEKKIVGILKRPSEIMDATLSSSTMSNQSVLGTKSTRSNSTIIKKVRFIDEFQKRKSPPKLITANGFLSHTYPTGAASPKMKISLASPSSSSPSNAYPQKSKNPRNGLYPSSTYEEDRDSSHSPRSLSPQLITLPVDRTILDNNRTPTDEEINSLWRHINAYLNKPGEDTPSRESHTHHHISRGIRCRNSHHPVKLWRRQQQQKQQQQQSHHEEHATANKQVSAPLLLATEESRLIESIDAINEKLKGRVMSLDALEHSDKKVFNELPRPRNRYNSKLLMQTTPTTNRQYLQYR</sequence>
<keyword evidence="5" id="KW-1185">Reference proteome</keyword>
<accession>A0AAN0J3S1</accession>
<feature type="region of interest" description="Disordered" evidence="2">
    <location>
        <begin position="438"/>
        <end position="490"/>
    </location>
</feature>
<feature type="compositionally biased region" description="Pro residues" evidence="2">
    <location>
        <begin position="205"/>
        <end position="216"/>
    </location>
</feature>
<feature type="compositionally biased region" description="Polar residues" evidence="2">
    <location>
        <begin position="378"/>
        <end position="395"/>
    </location>
</feature>
<evidence type="ECO:0000256" key="1">
    <source>
        <dbReference type="SAM" id="Coils"/>
    </source>
</evidence>
<feature type="compositionally biased region" description="Basic residues" evidence="2">
    <location>
        <begin position="535"/>
        <end position="557"/>
    </location>
</feature>
<reference evidence="5" key="1">
    <citation type="journal article" date="2010" name="Nature">
        <title>The Amphimedon queenslandica genome and the evolution of animal complexity.</title>
        <authorList>
            <person name="Srivastava M."/>
            <person name="Simakov O."/>
            <person name="Chapman J."/>
            <person name="Fahey B."/>
            <person name="Gauthier M.E."/>
            <person name="Mitros T."/>
            <person name="Richards G.S."/>
            <person name="Conaco C."/>
            <person name="Dacre M."/>
            <person name="Hellsten U."/>
            <person name="Larroux C."/>
            <person name="Putnam N.H."/>
            <person name="Stanke M."/>
            <person name="Adamska M."/>
            <person name="Darling A."/>
            <person name="Degnan S.M."/>
            <person name="Oakley T.H."/>
            <person name="Plachetzki D.C."/>
            <person name="Zhai Y."/>
            <person name="Adamski M."/>
            <person name="Calcino A."/>
            <person name="Cummins S.F."/>
            <person name="Goodstein D.M."/>
            <person name="Harris C."/>
            <person name="Jackson D.J."/>
            <person name="Leys S.P."/>
            <person name="Shu S."/>
            <person name="Woodcroft B.J."/>
            <person name="Vervoort M."/>
            <person name="Kosik K.S."/>
            <person name="Manning G."/>
            <person name="Degnan B.M."/>
            <person name="Rokhsar D.S."/>
        </authorList>
    </citation>
    <scope>NUCLEOTIDE SEQUENCE [LARGE SCALE GENOMIC DNA]</scope>
</reference>
<feature type="region of interest" description="Disordered" evidence="2">
    <location>
        <begin position="376"/>
        <end position="395"/>
    </location>
</feature>
<feature type="compositionally biased region" description="Basic and acidic residues" evidence="2">
    <location>
        <begin position="155"/>
        <end position="165"/>
    </location>
</feature>
<feature type="transmembrane region" description="Helical" evidence="3">
    <location>
        <begin position="53"/>
        <end position="72"/>
    </location>
</feature>